<feature type="region of interest" description="Disordered" evidence="1">
    <location>
        <begin position="285"/>
        <end position="335"/>
    </location>
</feature>
<dbReference type="Proteomes" id="UP000762676">
    <property type="component" value="Unassembled WGS sequence"/>
</dbReference>
<keyword evidence="3" id="KW-1185">Reference proteome</keyword>
<feature type="compositionally biased region" description="Low complexity" evidence="1">
    <location>
        <begin position="151"/>
        <end position="161"/>
    </location>
</feature>
<evidence type="ECO:0000313" key="2">
    <source>
        <dbReference type="EMBL" id="GFR83450.1"/>
    </source>
</evidence>
<feature type="compositionally biased region" description="Basic and acidic residues" evidence="1">
    <location>
        <begin position="244"/>
        <end position="254"/>
    </location>
</feature>
<feature type="compositionally biased region" description="Low complexity" evidence="1">
    <location>
        <begin position="307"/>
        <end position="335"/>
    </location>
</feature>
<evidence type="ECO:0000313" key="3">
    <source>
        <dbReference type="Proteomes" id="UP000762676"/>
    </source>
</evidence>
<protein>
    <submittedName>
        <fullName evidence="2">Calpain-13</fullName>
    </submittedName>
</protein>
<dbReference type="AlphaFoldDB" id="A0AAV4GGD0"/>
<feature type="compositionally biased region" description="Polar residues" evidence="1">
    <location>
        <begin position="173"/>
        <end position="192"/>
    </location>
</feature>
<feature type="region of interest" description="Disordered" evidence="1">
    <location>
        <begin position="360"/>
        <end position="403"/>
    </location>
</feature>
<feature type="region of interest" description="Disordered" evidence="1">
    <location>
        <begin position="115"/>
        <end position="267"/>
    </location>
</feature>
<feature type="compositionally biased region" description="Low complexity" evidence="1">
    <location>
        <begin position="211"/>
        <end position="234"/>
    </location>
</feature>
<feature type="region of interest" description="Disordered" evidence="1">
    <location>
        <begin position="409"/>
        <end position="428"/>
    </location>
</feature>
<proteinExistence type="predicted"/>
<evidence type="ECO:0000256" key="1">
    <source>
        <dbReference type="SAM" id="MobiDB-lite"/>
    </source>
</evidence>
<feature type="compositionally biased region" description="Low complexity" evidence="1">
    <location>
        <begin position="382"/>
        <end position="392"/>
    </location>
</feature>
<accession>A0AAV4GGD0</accession>
<feature type="compositionally biased region" description="Polar residues" evidence="1">
    <location>
        <begin position="286"/>
        <end position="306"/>
    </location>
</feature>
<name>A0AAV4GGD0_9GAST</name>
<dbReference type="EMBL" id="BMAT01004921">
    <property type="protein sequence ID" value="GFR83450.1"/>
    <property type="molecule type" value="Genomic_DNA"/>
</dbReference>
<sequence length="540" mass="59555">MSRLQPQIKKDADEYWITYGDFRCNFGGLFIISSPEPFRMDGFNVSRTFRTHSDAGLCMADSHRMELHRGRGRRSTAPHAGFHPDLSGRHRYNHIFSFVDSGSAPCSPQKLLGFTARKSGSGGSNDSYVQETKGTTSYNMSSASLSKDKSNFSQTSKSKSSVVKRFRSKESGSEVSTTSADSSGRQEVTDSINDVKHQHTDPEQQANSENTKSSPSQTASSPTSSTHQKTSSTSCLPSPRRRKSIGDKLKDAHHQHANMASEESNKSAQLLMRTTKANFMKKHSLDTTLSNLQVDSNSSPRNRSGTNPQSNSQPQKSPSSSFATPSSSSLLPSAQTQVTKFSNSGTILRPCWATPAFTETVMESPPSSPIVGETSRVRSQTSGSMSPTLSLSPPSPVHHSTSDISVQVRAEEDDRPQSAPFVPKARNSSASLNSLTQSNFLATSADYFRSNGNWKSILEHRDFWSRDLPSSDRTRLDLHSRTQRVHFLVTRKEQRDLLVPPTLQERRHVLVSLLQDYRHGPSTANSLTIPIGFCLYKARC</sequence>
<feature type="compositionally biased region" description="Basic and acidic residues" evidence="1">
    <location>
        <begin position="193"/>
        <end position="202"/>
    </location>
</feature>
<reference evidence="2 3" key="1">
    <citation type="journal article" date="2021" name="Elife">
        <title>Chloroplast acquisition without the gene transfer in kleptoplastic sea slugs, Plakobranchus ocellatus.</title>
        <authorList>
            <person name="Maeda T."/>
            <person name="Takahashi S."/>
            <person name="Yoshida T."/>
            <person name="Shimamura S."/>
            <person name="Takaki Y."/>
            <person name="Nagai Y."/>
            <person name="Toyoda A."/>
            <person name="Suzuki Y."/>
            <person name="Arimoto A."/>
            <person name="Ishii H."/>
            <person name="Satoh N."/>
            <person name="Nishiyama T."/>
            <person name="Hasebe M."/>
            <person name="Maruyama T."/>
            <person name="Minagawa J."/>
            <person name="Obokata J."/>
            <person name="Shigenobu S."/>
        </authorList>
    </citation>
    <scope>NUCLEOTIDE SEQUENCE [LARGE SCALE GENOMIC DNA]</scope>
</reference>
<comment type="caution">
    <text evidence="2">The sequence shown here is derived from an EMBL/GenBank/DDBJ whole genome shotgun (WGS) entry which is preliminary data.</text>
</comment>
<feature type="compositionally biased region" description="Polar residues" evidence="1">
    <location>
        <begin position="124"/>
        <end position="145"/>
    </location>
</feature>
<organism evidence="2 3">
    <name type="scientific">Elysia marginata</name>
    <dbReference type="NCBI Taxonomy" id="1093978"/>
    <lineage>
        <taxon>Eukaryota</taxon>
        <taxon>Metazoa</taxon>
        <taxon>Spiralia</taxon>
        <taxon>Lophotrochozoa</taxon>
        <taxon>Mollusca</taxon>
        <taxon>Gastropoda</taxon>
        <taxon>Heterobranchia</taxon>
        <taxon>Euthyneura</taxon>
        <taxon>Panpulmonata</taxon>
        <taxon>Sacoglossa</taxon>
        <taxon>Placobranchoidea</taxon>
        <taxon>Plakobranchidae</taxon>
        <taxon>Elysia</taxon>
    </lineage>
</organism>
<gene>
    <name evidence="2" type="ORF">ElyMa_002391700</name>
</gene>